<keyword evidence="5" id="KW-0663">Pyridoxal phosphate</keyword>
<keyword evidence="7" id="KW-1185">Reference proteome</keyword>
<evidence type="ECO:0000256" key="2">
    <source>
        <dbReference type="ARBA" id="ARBA00009320"/>
    </source>
</evidence>
<evidence type="ECO:0000256" key="3">
    <source>
        <dbReference type="ARBA" id="ARBA00022576"/>
    </source>
</evidence>
<reference evidence="6 7" key="1">
    <citation type="journal article" date="2021" name="Commun. Biol.">
        <title>The genome of Shorea leprosula (Dipterocarpaceae) highlights the ecological relevance of drought in aseasonal tropical rainforests.</title>
        <authorList>
            <person name="Ng K.K.S."/>
            <person name="Kobayashi M.J."/>
            <person name="Fawcett J.A."/>
            <person name="Hatakeyama M."/>
            <person name="Paape T."/>
            <person name="Ng C.H."/>
            <person name="Ang C.C."/>
            <person name="Tnah L.H."/>
            <person name="Lee C.T."/>
            <person name="Nishiyama T."/>
            <person name="Sese J."/>
            <person name="O'Brien M.J."/>
            <person name="Copetti D."/>
            <person name="Mohd Noor M.I."/>
            <person name="Ong R.C."/>
            <person name="Putra M."/>
            <person name="Sireger I.Z."/>
            <person name="Indrioko S."/>
            <person name="Kosugi Y."/>
            <person name="Izuno A."/>
            <person name="Isagi Y."/>
            <person name="Lee S.L."/>
            <person name="Shimizu K.K."/>
        </authorList>
    </citation>
    <scope>NUCLEOTIDE SEQUENCE [LARGE SCALE GENOMIC DNA]</scope>
    <source>
        <strain evidence="6">214</strain>
    </source>
</reference>
<dbReference type="EMBL" id="BPVZ01000010">
    <property type="protein sequence ID" value="GKU96338.1"/>
    <property type="molecule type" value="Genomic_DNA"/>
</dbReference>
<dbReference type="InterPro" id="IPR005786">
    <property type="entry name" value="B_amino_transII"/>
</dbReference>
<evidence type="ECO:0000256" key="5">
    <source>
        <dbReference type="ARBA" id="ARBA00022898"/>
    </source>
</evidence>
<name>A0AAV5I5D4_9ROSI</name>
<dbReference type="InterPro" id="IPR036038">
    <property type="entry name" value="Aminotransferase-like"/>
</dbReference>
<proteinExistence type="inferred from homology"/>
<dbReference type="GO" id="GO:0009081">
    <property type="term" value="P:branched-chain amino acid metabolic process"/>
    <property type="evidence" value="ECO:0007669"/>
    <property type="project" value="InterPro"/>
</dbReference>
<keyword evidence="4" id="KW-0808">Transferase</keyword>
<dbReference type="Proteomes" id="UP001054252">
    <property type="component" value="Unassembled WGS sequence"/>
</dbReference>
<protein>
    <submittedName>
        <fullName evidence="6">Uncharacterized protein</fullName>
    </submittedName>
</protein>
<dbReference type="InterPro" id="IPR043131">
    <property type="entry name" value="BCAT-like_N"/>
</dbReference>
<evidence type="ECO:0000313" key="7">
    <source>
        <dbReference type="Proteomes" id="UP001054252"/>
    </source>
</evidence>
<organism evidence="6 7">
    <name type="scientific">Rubroshorea leprosula</name>
    <dbReference type="NCBI Taxonomy" id="152421"/>
    <lineage>
        <taxon>Eukaryota</taxon>
        <taxon>Viridiplantae</taxon>
        <taxon>Streptophyta</taxon>
        <taxon>Embryophyta</taxon>
        <taxon>Tracheophyta</taxon>
        <taxon>Spermatophyta</taxon>
        <taxon>Magnoliopsida</taxon>
        <taxon>eudicotyledons</taxon>
        <taxon>Gunneridae</taxon>
        <taxon>Pentapetalae</taxon>
        <taxon>rosids</taxon>
        <taxon>malvids</taxon>
        <taxon>Malvales</taxon>
        <taxon>Dipterocarpaceae</taxon>
        <taxon>Rubroshorea</taxon>
    </lineage>
</organism>
<comment type="cofactor">
    <cofactor evidence="1">
        <name>pyridoxal 5'-phosphate</name>
        <dbReference type="ChEBI" id="CHEBI:597326"/>
    </cofactor>
</comment>
<evidence type="ECO:0000256" key="4">
    <source>
        <dbReference type="ARBA" id="ARBA00022679"/>
    </source>
</evidence>
<dbReference type="GO" id="GO:0004084">
    <property type="term" value="F:branched-chain-amino-acid transaminase activity"/>
    <property type="evidence" value="ECO:0007669"/>
    <property type="project" value="InterPro"/>
</dbReference>
<gene>
    <name evidence="6" type="ORF">SLEP1_g9587</name>
</gene>
<accession>A0AAV5I5D4</accession>
<dbReference type="PANTHER" id="PTHR42825">
    <property type="entry name" value="AMINO ACID AMINOTRANSFERASE"/>
    <property type="match status" value="1"/>
</dbReference>
<evidence type="ECO:0000256" key="1">
    <source>
        <dbReference type="ARBA" id="ARBA00001933"/>
    </source>
</evidence>
<sequence length="181" mass="19856">MWMKAPLVDQFVDVIKQTVFANKHWIPPPREGSLYIRLTLMRSGLTLAVAASPDYTFLIFGSPVGDYHKVEATINLIVEVKFHKATPGGTGSVKVIGGDSLERKDDKSLLEHDGTTRFSVEEPLDYTGTRTKDVVVEEPLDCTCIGTEDVKAVGIDAELVHDREGCKMHGANGVGDHEEDC</sequence>
<dbReference type="AlphaFoldDB" id="A0AAV5I5D4"/>
<dbReference type="Gene3D" id="3.20.10.10">
    <property type="entry name" value="D-amino Acid Aminotransferase, subunit A, domain 2"/>
    <property type="match status" value="1"/>
</dbReference>
<keyword evidence="3" id="KW-0032">Aminotransferase</keyword>
<evidence type="ECO:0000313" key="6">
    <source>
        <dbReference type="EMBL" id="GKU96338.1"/>
    </source>
</evidence>
<dbReference type="PANTHER" id="PTHR42825:SF2">
    <property type="entry name" value="BRANCHED-CHAIN-AMINO-ACID AMINOTRANSFERASE 3, CHLOROPLASTIC-RELATED"/>
    <property type="match status" value="1"/>
</dbReference>
<comment type="similarity">
    <text evidence="2">Belongs to the class-IV pyridoxal-phosphate-dependent aminotransferase family.</text>
</comment>
<dbReference type="SUPFAM" id="SSF56752">
    <property type="entry name" value="D-aminoacid aminotransferase-like PLP-dependent enzymes"/>
    <property type="match status" value="1"/>
</dbReference>
<dbReference type="Gene3D" id="3.30.470.10">
    <property type="match status" value="1"/>
</dbReference>
<comment type="caution">
    <text evidence="6">The sequence shown here is derived from an EMBL/GenBank/DDBJ whole genome shotgun (WGS) entry which is preliminary data.</text>
</comment>
<dbReference type="InterPro" id="IPR043132">
    <property type="entry name" value="BCAT-like_C"/>
</dbReference>